<accession>A0A454CYC3</accession>
<dbReference type="EMBL" id="AJSR01001221">
    <property type="protein sequence ID" value="EKM31368.1"/>
    <property type="molecule type" value="Genomic_DNA"/>
</dbReference>
<reference evidence="2 3" key="1">
    <citation type="submission" date="2012-10" db="EMBL/GenBank/DDBJ databases">
        <title>Genome sequence of Vibrio Cholerae HENC-02.</title>
        <authorList>
            <person name="Eppinger M."/>
            <person name="Hasan N.A."/>
            <person name="Sengamalay N."/>
            <person name="Hine E."/>
            <person name="Su Q."/>
            <person name="Daugherty S.C."/>
            <person name="Young S."/>
            <person name="Sadzewicz L."/>
            <person name="Tallon L."/>
            <person name="Cebula T.A."/>
            <person name="Ravel J."/>
            <person name="Colwell R.R."/>
        </authorList>
    </citation>
    <scope>NUCLEOTIDE SEQUENCE [LARGE SCALE GENOMIC DNA]</scope>
    <source>
        <strain evidence="2 3">HENC-02</strain>
    </source>
</reference>
<organism evidence="2 3">
    <name type="scientific">Vibrio harveyi</name>
    <name type="common">Beneckea harveyi</name>
    <dbReference type="NCBI Taxonomy" id="669"/>
    <lineage>
        <taxon>Bacteria</taxon>
        <taxon>Pseudomonadati</taxon>
        <taxon>Pseudomonadota</taxon>
        <taxon>Gammaproteobacteria</taxon>
        <taxon>Vibrionales</taxon>
        <taxon>Vibrionaceae</taxon>
        <taxon>Vibrio</taxon>
    </lineage>
</organism>
<sequence length="41" mass="4389">MGWLMTPPVKIPFVVNIGVGMSLNYGSAFKGGSLVLFFNQA</sequence>
<dbReference type="AlphaFoldDB" id="A0A454CYC3"/>
<gene>
    <name evidence="2" type="ORF">VCHENC02_2983</name>
</gene>
<evidence type="ECO:0000313" key="2">
    <source>
        <dbReference type="EMBL" id="EKM31368.1"/>
    </source>
</evidence>
<dbReference type="Proteomes" id="UP000008367">
    <property type="component" value="Unassembled WGS sequence"/>
</dbReference>
<evidence type="ECO:0000259" key="1">
    <source>
        <dbReference type="Pfam" id="PF11557"/>
    </source>
</evidence>
<proteinExistence type="predicted"/>
<dbReference type="Pfam" id="PF11557">
    <property type="entry name" value="Omp_AT"/>
    <property type="match status" value="1"/>
</dbReference>
<evidence type="ECO:0000313" key="3">
    <source>
        <dbReference type="Proteomes" id="UP000008367"/>
    </source>
</evidence>
<comment type="caution">
    <text evidence="2">The sequence shown here is derived from an EMBL/GenBank/DDBJ whole genome shotgun (WGS) entry which is preliminary data.</text>
</comment>
<name>A0A454CYC3_VIBHA</name>
<feature type="domain" description="Solitary outer membrane autotransporter-like beta-barrel" evidence="1">
    <location>
        <begin position="1"/>
        <end position="40"/>
    </location>
</feature>
<dbReference type="InterPro" id="IPR021621">
    <property type="entry name" value="Omp_AT"/>
</dbReference>
<dbReference type="STRING" id="669.AL538_24360"/>
<protein>
    <recommendedName>
        <fullName evidence="1">Solitary outer membrane autotransporter-like beta-barrel domain-containing protein</fullName>
    </recommendedName>
</protein>